<dbReference type="AlphaFoldDB" id="A0A1A9EZX8"/>
<keyword evidence="2" id="KW-1185">Reference proteome</keyword>
<evidence type="ECO:0000313" key="2">
    <source>
        <dbReference type="Proteomes" id="UP000078070"/>
    </source>
</evidence>
<dbReference type="EMBL" id="CP015839">
    <property type="protein sequence ID" value="ANG63506.1"/>
    <property type="molecule type" value="Genomic_DNA"/>
</dbReference>
<reference evidence="2" key="1">
    <citation type="submission" date="2016-05" db="EMBL/GenBank/DDBJ databases">
        <authorList>
            <person name="Baek K."/>
            <person name="Yang S.-J."/>
        </authorList>
    </citation>
    <scope>NUCLEOTIDE SEQUENCE [LARGE SCALE GENOMIC DNA]</scope>
    <source>
        <strain evidence="2">ST58-10</strain>
    </source>
</reference>
<gene>
    <name evidence="1" type="ORF">A8C75_14185</name>
</gene>
<sequence length="82" mass="9294">MLKILDTLFARAKKYRASKTQYKPSNNPAALKIQESIRIHTQQSVTHVIALYCIPFADETPVQEPAALANNTALPRLLQLYR</sequence>
<dbReference type="KEGG" id="mars:A8C75_14185"/>
<evidence type="ECO:0000313" key="1">
    <source>
        <dbReference type="EMBL" id="ANG63506.1"/>
    </source>
</evidence>
<reference evidence="1 2" key="2">
    <citation type="journal article" date="2018" name="Int. J. Syst. Evol. Microbiol.">
        <title>Marinobacterium aestuarii sp. nov., a benzene-degrading marine bacterium isolated from estuary sediment.</title>
        <authorList>
            <person name="Bae S.S."/>
            <person name="Jung J."/>
            <person name="Chung D."/>
            <person name="Baek K."/>
        </authorList>
    </citation>
    <scope>NUCLEOTIDE SEQUENCE [LARGE SCALE GENOMIC DNA]</scope>
    <source>
        <strain evidence="1 2">ST58-10</strain>
    </source>
</reference>
<proteinExistence type="predicted"/>
<organism evidence="1 2">
    <name type="scientific">Marinobacterium aestuarii</name>
    <dbReference type="NCBI Taxonomy" id="1821621"/>
    <lineage>
        <taxon>Bacteria</taxon>
        <taxon>Pseudomonadati</taxon>
        <taxon>Pseudomonadota</taxon>
        <taxon>Gammaproteobacteria</taxon>
        <taxon>Oceanospirillales</taxon>
        <taxon>Oceanospirillaceae</taxon>
        <taxon>Marinobacterium</taxon>
    </lineage>
</organism>
<dbReference type="Proteomes" id="UP000078070">
    <property type="component" value="Chromosome"/>
</dbReference>
<accession>A0A1A9EZX8</accession>
<protein>
    <submittedName>
        <fullName evidence="1">Uncharacterized protein</fullName>
    </submittedName>
</protein>
<name>A0A1A9EZX8_9GAMM</name>